<accession>A0A0A9HRV8</accession>
<feature type="region of interest" description="Disordered" evidence="1">
    <location>
        <begin position="1"/>
        <end position="26"/>
    </location>
</feature>
<proteinExistence type="predicted"/>
<evidence type="ECO:0000256" key="1">
    <source>
        <dbReference type="SAM" id="MobiDB-lite"/>
    </source>
</evidence>
<protein>
    <submittedName>
        <fullName evidence="2">Uncharacterized protein</fullName>
    </submittedName>
</protein>
<organism evidence="2">
    <name type="scientific">Arundo donax</name>
    <name type="common">Giant reed</name>
    <name type="synonym">Donax arundinaceus</name>
    <dbReference type="NCBI Taxonomy" id="35708"/>
    <lineage>
        <taxon>Eukaryota</taxon>
        <taxon>Viridiplantae</taxon>
        <taxon>Streptophyta</taxon>
        <taxon>Embryophyta</taxon>
        <taxon>Tracheophyta</taxon>
        <taxon>Spermatophyta</taxon>
        <taxon>Magnoliopsida</taxon>
        <taxon>Liliopsida</taxon>
        <taxon>Poales</taxon>
        <taxon>Poaceae</taxon>
        <taxon>PACMAD clade</taxon>
        <taxon>Arundinoideae</taxon>
        <taxon>Arundineae</taxon>
        <taxon>Arundo</taxon>
    </lineage>
</organism>
<evidence type="ECO:0000313" key="2">
    <source>
        <dbReference type="EMBL" id="JAE35623.1"/>
    </source>
</evidence>
<sequence length="48" mass="5407">MHADNHITVDIASKSKASGYRKNGCPQQKPYYVLGVHKVVTIEEQHNN</sequence>
<dbReference type="EMBL" id="GBRH01162273">
    <property type="protein sequence ID" value="JAE35623.1"/>
    <property type="molecule type" value="Transcribed_RNA"/>
</dbReference>
<name>A0A0A9HRV8_ARUDO</name>
<reference evidence="2" key="1">
    <citation type="submission" date="2014-09" db="EMBL/GenBank/DDBJ databases">
        <authorList>
            <person name="Magalhaes I.L.F."/>
            <person name="Oliveira U."/>
            <person name="Santos F.R."/>
            <person name="Vidigal T.H.D.A."/>
            <person name="Brescovit A.D."/>
            <person name="Santos A.J."/>
        </authorList>
    </citation>
    <scope>NUCLEOTIDE SEQUENCE</scope>
    <source>
        <tissue evidence="2">Shoot tissue taken approximately 20 cm above the soil surface</tissue>
    </source>
</reference>
<reference evidence="2" key="2">
    <citation type="journal article" date="2015" name="Data Brief">
        <title>Shoot transcriptome of the giant reed, Arundo donax.</title>
        <authorList>
            <person name="Barrero R.A."/>
            <person name="Guerrero F.D."/>
            <person name="Moolhuijzen P."/>
            <person name="Goolsby J.A."/>
            <person name="Tidwell J."/>
            <person name="Bellgard S.E."/>
            <person name="Bellgard M.I."/>
        </authorList>
    </citation>
    <scope>NUCLEOTIDE SEQUENCE</scope>
    <source>
        <tissue evidence="2">Shoot tissue taken approximately 20 cm above the soil surface</tissue>
    </source>
</reference>
<dbReference type="AlphaFoldDB" id="A0A0A9HRV8"/>